<keyword evidence="8 10" id="KW-0472">Membrane</keyword>
<dbReference type="Pfam" id="PF01554">
    <property type="entry name" value="MatE"/>
    <property type="match status" value="2"/>
</dbReference>
<gene>
    <name evidence="11" type="ORF">IAC55_05025</name>
</gene>
<feature type="transmembrane region" description="Helical" evidence="10">
    <location>
        <begin position="348"/>
        <end position="368"/>
    </location>
</feature>
<feature type="transmembrane region" description="Helical" evidence="10">
    <location>
        <begin position="223"/>
        <end position="251"/>
    </location>
</feature>
<evidence type="ECO:0000256" key="7">
    <source>
        <dbReference type="ARBA" id="ARBA00022989"/>
    </source>
</evidence>
<evidence type="ECO:0000256" key="8">
    <source>
        <dbReference type="ARBA" id="ARBA00023136"/>
    </source>
</evidence>
<proteinExistence type="inferred from homology"/>
<keyword evidence="6 10" id="KW-0812">Transmembrane</keyword>
<dbReference type="GO" id="GO:0015297">
    <property type="term" value="F:antiporter activity"/>
    <property type="evidence" value="ECO:0007669"/>
    <property type="project" value="InterPro"/>
</dbReference>
<evidence type="ECO:0000313" key="12">
    <source>
        <dbReference type="Proteomes" id="UP000823611"/>
    </source>
</evidence>
<dbReference type="GO" id="GO:0046677">
    <property type="term" value="P:response to antibiotic"/>
    <property type="evidence" value="ECO:0007669"/>
    <property type="project" value="UniProtKB-KW"/>
</dbReference>
<dbReference type="EMBL" id="JADIMX010000095">
    <property type="protein sequence ID" value="MBO8434665.1"/>
    <property type="molecule type" value="Genomic_DNA"/>
</dbReference>
<organism evidence="11 12">
    <name type="scientific">Candidatus Fimicola merdigallinarum</name>
    <dbReference type="NCBI Taxonomy" id="2840819"/>
    <lineage>
        <taxon>Bacteria</taxon>
        <taxon>Bacillati</taxon>
        <taxon>Bacillota</taxon>
        <taxon>Clostridia</taxon>
        <taxon>Lachnospirales</taxon>
        <taxon>Lachnospiraceae</taxon>
        <taxon>Lachnospiraceae incertae sedis</taxon>
        <taxon>Candidatus Fimicola</taxon>
    </lineage>
</organism>
<evidence type="ECO:0000256" key="5">
    <source>
        <dbReference type="ARBA" id="ARBA00022475"/>
    </source>
</evidence>
<dbReference type="Proteomes" id="UP000823611">
    <property type="component" value="Unassembled WGS sequence"/>
</dbReference>
<keyword evidence="7 10" id="KW-1133">Transmembrane helix</keyword>
<feature type="transmembrane region" description="Helical" evidence="10">
    <location>
        <begin position="257"/>
        <end position="279"/>
    </location>
</feature>
<feature type="transmembrane region" description="Helical" evidence="10">
    <location>
        <begin position="49"/>
        <end position="68"/>
    </location>
</feature>
<feature type="transmembrane region" description="Helical" evidence="10">
    <location>
        <begin position="9"/>
        <end position="29"/>
    </location>
</feature>
<feature type="transmembrane region" description="Helical" evidence="10">
    <location>
        <begin position="155"/>
        <end position="174"/>
    </location>
</feature>
<feature type="transmembrane region" description="Helical" evidence="10">
    <location>
        <begin position="123"/>
        <end position="143"/>
    </location>
</feature>
<evidence type="ECO:0000256" key="6">
    <source>
        <dbReference type="ARBA" id="ARBA00022692"/>
    </source>
</evidence>
<reference evidence="11" key="1">
    <citation type="submission" date="2020-10" db="EMBL/GenBank/DDBJ databases">
        <authorList>
            <person name="Gilroy R."/>
        </authorList>
    </citation>
    <scope>NUCLEOTIDE SEQUENCE</scope>
    <source>
        <strain evidence="11">F6-4510</strain>
    </source>
</reference>
<comment type="similarity">
    <text evidence="2">Belongs to the multi antimicrobial extrusion (MATE) (TC 2.A.66.1) family. MepA subfamily.</text>
</comment>
<dbReference type="PIRSF" id="PIRSF006603">
    <property type="entry name" value="DinF"/>
    <property type="match status" value="1"/>
</dbReference>
<dbReference type="InterPro" id="IPR045070">
    <property type="entry name" value="MATE_MepA-like"/>
</dbReference>
<name>A0A9D9DYP9_9FIRM</name>
<dbReference type="AlphaFoldDB" id="A0A9D9DYP9"/>
<comment type="subcellular location">
    <subcellularLocation>
        <location evidence="1">Cell membrane</location>
        <topology evidence="1">Multi-pass membrane protein</topology>
    </subcellularLocation>
</comment>
<evidence type="ECO:0000256" key="10">
    <source>
        <dbReference type="SAM" id="Phobius"/>
    </source>
</evidence>
<protein>
    <recommendedName>
        <fullName evidence="3">Multidrug export protein MepA</fullName>
    </recommendedName>
</protein>
<evidence type="ECO:0000256" key="4">
    <source>
        <dbReference type="ARBA" id="ARBA00022448"/>
    </source>
</evidence>
<keyword evidence="4" id="KW-0813">Transport</keyword>
<dbReference type="InterPro" id="IPR048279">
    <property type="entry name" value="MdtK-like"/>
</dbReference>
<dbReference type="InterPro" id="IPR051327">
    <property type="entry name" value="MATE_MepA_subfamily"/>
</dbReference>
<feature type="transmembrane region" description="Helical" evidence="10">
    <location>
        <begin position="180"/>
        <end position="202"/>
    </location>
</feature>
<dbReference type="PANTHER" id="PTHR43823">
    <property type="entry name" value="SPORULATION PROTEIN YKVU"/>
    <property type="match status" value="1"/>
</dbReference>
<evidence type="ECO:0000256" key="1">
    <source>
        <dbReference type="ARBA" id="ARBA00004651"/>
    </source>
</evidence>
<sequence length="429" mass="46808">MENKSIGSLFAKYVFLNIISIIGISAYILADTVFVARGVGADGLTAMNLALPFFNLIQGAGLMIGMGASTRFSISKSDKVFTQAIYFVLMVSSILVLMGTFFSEDISVLLGADSVIKEMTSDYLRVILTFSPMFMLNNTMLCFVRNDNDPKLSMVAMLCGSISNIILDYIYVFIMNLGMFGAALATGTAPVVSLCIQMTHMLRKRNSFHFKPMKLKLPVIRDIGALGVSSLISEVSSGVVIVVFNFVILGLAGNTGVAVYGIIVNIALVIIAVFTGISEGMQPLASKFYGMGEKENVVKVYRYGVTTAIVFSVAIYLISFIYAEPIVAIFNSENDLTIANMAVEGMKYYFTAFVFVGINVITAIFFSSTDNPKPAFVISVLRGFVVIIPMAFIMSKLFGMIGVWWTLTASEFIVSIFSVFMINKSIRCK</sequence>
<reference evidence="11" key="2">
    <citation type="journal article" date="2021" name="PeerJ">
        <title>Extensive microbial diversity within the chicken gut microbiome revealed by metagenomics and culture.</title>
        <authorList>
            <person name="Gilroy R."/>
            <person name="Ravi A."/>
            <person name="Getino M."/>
            <person name="Pursley I."/>
            <person name="Horton D.L."/>
            <person name="Alikhan N.F."/>
            <person name="Baker D."/>
            <person name="Gharbi K."/>
            <person name="Hall N."/>
            <person name="Watson M."/>
            <person name="Adriaenssens E.M."/>
            <person name="Foster-Nyarko E."/>
            <person name="Jarju S."/>
            <person name="Secka A."/>
            <person name="Antonio M."/>
            <person name="Oren A."/>
            <person name="Chaudhuri R.R."/>
            <person name="La Ragione R."/>
            <person name="Hildebrand F."/>
            <person name="Pallen M.J."/>
        </authorList>
    </citation>
    <scope>NUCLEOTIDE SEQUENCE</scope>
    <source>
        <strain evidence="11">F6-4510</strain>
    </source>
</reference>
<dbReference type="GO" id="GO:0005886">
    <property type="term" value="C:plasma membrane"/>
    <property type="evidence" value="ECO:0007669"/>
    <property type="project" value="UniProtKB-SubCell"/>
</dbReference>
<feature type="transmembrane region" description="Helical" evidence="10">
    <location>
        <begin position="80"/>
        <end position="103"/>
    </location>
</feature>
<dbReference type="CDD" id="cd13143">
    <property type="entry name" value="MATE_MepA_like"/>
    <property type="match status" value="1"/>
</dbReference>
<dbReference type="GO" id="GO:0042910">
    <property type="term" value="F:xenobiotic transmembrane transporter activity"/>
    <property type="evidence" value="ECO:0007669"/>
    <property type="project" value="InterPro"/>
</dbReference>
<dbReference type="InterPro" id="IPR002528">
    <property type="entry name" value="MATE_fam"/>
</dbReference>
<accession>A0A9D9DYP9</accession>
<feature type="transmembrane region" description="Helical" evidence="10">
    <location>
        <begin position="375"/>
        <end position="395"/>
    </location>
</feature>
<evidence type="ECO:0000256" key="2">
    <source>
        <dbReference type="ARBA" id="ARBA00008417"/>
    </source>
</evidence>
<comment type="caution">
    <text evidence="11">The sequence shown here is derived from an EMBL/GenBank/DDBJ whole genome shotgun (WGS) entry which is preliminary data.</text>
</comment>
<feature type="transmembrane region" description="Helical" evidence="10">
    <location>
        <begin position="401"/>
        <end position="422"/>
    </location>
</feature>
<evidence type="ECO:0000313" key="11">
    <source>
        <dbReference type="EMBL" id="MBO8434665.1"/>
    </source>
</evidence>
<evidence type="ECO:0000256" key="9">
    <source>
        <dbReference type="ARBA" id="ARBA00023251"/>
    </source>
</evidence>
<dbReference type="PANTHER" id="PTHR43823:SF4">
    <property type="entry name" value="SPORULATION PROTEIN YKVU"/>
    <property type="match status" value="1"/>
</dbReference>
<keyword evidence="9" id="KW-0046">Antibiotic resistance</keyword>
<evidence type="ECO:0000256" key="3">
    <source>
        <dbReference type="ARBA" id="ARBA00022106"/>
    </source>
</evidence>
<feature type="transmembrane region" description="Helical" evidence="10">
    <location>
        <begin position="300"/>
        <end position="323"/>
    </location>
</feature>
<keyword evidence="5" id="KW-1003">Cell membrane</keyword>